<dbReference type="Proteomes" id="UP000639973">
    <property type="component" value="Unassembled WGS sequence"/>
</dbReference>
<dbReference type="RefSeq" id="WP_188969365.1">
    <property type="nucleotide sequence ID" value="NZ_BMOL01000002.1"/>
</dbReference>
<evidence type="ECO:0000256" key="1">
    <source>
        <dbReference type="SAM" id="Phobius"/>
    </source>
</evidence>
<keyword evidence="1" id="KW-0812">Transmembrane</keyword>
<reference evidence="3" key="1">
    <citation type="journal article" date="2019" name="Int. J. Syst. Evol. Microbiol.">
        <title>The Global Catalogue of Microorganisms (GCM) 10K type strain sequencing project: providing services to taxonomists for standard genome sequencing and annotation.</title>
        <authorList>
            <consortium name="The Broad Institute Genomics Platform"/>
            <consortium name="The Broad Institute Genome Sequencing Center for Infectious Disease"/>
            <person name="Wu L."/>
            <person name="Ma J."/>
        </authorList>
    </citation>
    <scope>NUCLEOTIDE SEQUENCE [LARGE SCALE GENOMIC DNA]</scope>
    <source>
        <strain evidence="3">JCM 15442</strain>
    </source>
</reference>
<gene>
    <name evidence="2" type="ORF">GCM10010840_08840</name>
</gene>
<keyword evidence="1" id="KW-1133">Transmembrane helix</keyword>
<name>A0ABQ2G379_9DEIO</name>
<accession>A0ABQ2G379</accession>
<evidence type="ECO:0000313" key="3">
    <source>
        <dbReference type="Proteomes" id="UP000639973"/>
    </source>
</evidence>
<comment type="caution">
    <text evidence="2">The sequence shown here is derived from an EMBL/GenBank/DDBJ whole genome shotgun (WGS) entry which is preliminary data.</text>
</comment>
<evidence type="ECO:0000313" key="2">
    <source>
        <dbReference type="EMBL" id="GGL73034.1"/>
    </source>
</evidence>
<organism evidence="2 3">
    <name type="scientific">Deinococcus aerolatus</name>
    <dbReference type="NCBI Taxonomy" id="522487"/>
    <lineage>
        <taxon>Bacteria</taxon>
        <taxon>Thermotogati</taxon>
        <taxon>Deinococcota</taxon>
        <taxon>Deinococci</taxon>
        <taxon>Deinococcales</taxon>
        <taxon>Deinococcaceae</taxon>
        <taxon>Deinococcus</taxon>
    </lineage>
</organism>
<proteinExistence type="predicted"/>
<keyword evidence="3" id="KW-1185">Reference proteome</keyword>
<keyword evidence="1" id="KW-0472">Membrane</keyword>
<dbReference type="EMBL" id="BMOL01000002">
    <property type="protein sequence ID" value="GGL73034.1"/>
    <property type="molecule type" value="Genomic_DNA"/>
</dbReference>
<sequence>MAIVMRANVVAAEDGGDPDTEADRGAEVLLGNANFGKAHRDYVAARALAALALALGNAVILAAAVAFDERPEVDGGLTCRNELSGDYERVSAYELVRFSLRWGVLDGDVLVEFDAAKAVGPGSIDTSYGYPVPDHRRVTVINMIENDALGRHTPDWDVTYEDEHVVALPTTAHDRARLLLCYRAGYALMVQQYFDCENPGLSDLDVTAGEETFIHFPELIEQHRRKFE</sequence>
<protein>
    <submittedName>
        <fullName evidence="2">Uncharacterized protein</fullName>
    </submittedName>
</protein>
<feature type="transmembrane region" description="Helical" evidence="1">
    <location>
        <begin position="47"/>
        <end position="67"/>
    </location>
</feature>